<evidence type="ECO:0000313" key="7">
    <source>
        <dbReference type="Proteomes" id="UP000053051"/>
    </source>
</evidence>
<reference evidence="6 7" key="1">
    <citation type="submission" date="2012-05" db="EMBL/GenBank/DDBJ databases">
        <authorList>
            <person name="Hilton J."/>
        </authorList>
    </citation>
    <scope>NUCLEOTIDE SEQUENCE [LARGE SCALE GENOMIC DNA]</scope>
    <source>
        <strain evidence="6 7">HH01</strain>
    </source>
</reference>
<dbReference type="EMBL" id="CAIY01000027">
    <property type="protein sequence ID" value="CCH66746.1"/>
    <property type="molecule type" value="Genomic_DNA"/>
</dbReference>
<dbReference type="PROSITE" id="PS50830">
    <property type="entry name" value="TNASE_3"/>
    <property type="match status" value="1"/>
</dbReference>
<gene>
    <name evidence="6" type="ORF">RINTHH_5910</name>
</gene>
<keyword evidence="7" id="KW-1185">Reference proteome</keyword>
<sequence length="182" mass="20939">MFDIRIFQYHILVSSCIIFLLVGGCEFVKKSEETIKIQVNVSQVVSGQTLEVRGINNQSTLISQVKLIGVEAPNLRQRPWGMRAKKRLQELIGKGKPIILELDILIQDKIGRTLAYVWKDGTLLNEQLVKDGYVLYVSSTPNQKYTPRLERAQQWARLTGGGIWNPEKPMRLSPHEFSRQYW</sequence>
<keyword evidence="4" id="KW-1133">Transmembrane helix</keyword>
<keyword evidence="4" id="KW-0472">Membrane</keyword>
<evidence type="ECO:0000256" key="2">
    <source>
        <dbReference type="ARBA" id="ARBA00022759"/>
    </source>
</evidence>
<dbReference type="GO" id="GO:1990599">
    <property type="term" value="F:3' overhang single-stranded DNA endodeoxyribonuclease activity"/>
    <property type="evidence" value="ECO:0007669"/>
    <property type="project" value="UniProtKB-EC"/>
</dbReference>
<dbReference type="SMART" id="SM00318">
    <property type="entry name" value="SNc"/>
    <property type="match status" value="1"/>
</dbReference>
<evidence type="ECO:0000256" key="3">
    <source>
        <dbReference type="ARBA" id="ARBA00022801"/>
    </source>
</evidence>
<accession>M1X4V4</accession>
<comment type="caution">
    <text evidence="6">The sequence shown here is derived from an EMBL/GenBank/DDBJ whole genome shotgun (WGS) entry which is preliminary data.</text>
</comment>
<evidence type="ECO:0000313" key="6">
    <source>
        <dbReference type="EMBL" id="CCH66746.1"/>
    </source>
</evidence>
<dbReference type="RefSeq" id="WP_008232547.1">
    <property type="nucleotide sequence ID" value="NZ_CAIY01000027.1"/>
</dbReference>
<keyword evidence="1" id="KW-0540">Nuclease</keyword>
<dbReference type="EC" id="3.1.31.1" evidence="6"/>
<dbReference type="Pfam" id="PF00565">
    <property type="entry name" value="SNase"/>
    <property type="match status" value="1"/>
</dbReference>
<reference evidence="7" key="2">
    <citation type="submission" date="2016-01" db="EMBL/GenBank/DDBJ databases">
        <title>Diatom-associated endosymboitic cyanobacterium lacks core nitrogen metabolism enzymes.</title>
        <authorList>
            <person name="Hilton J.A."/>
            <person name="Foster R.A."/>
            <person name="Tripp H.J."/>
            <person name="Carter B.J."/>
            <person name="Zehr J.P."/>
            <person name="Villareal T.A."/>
        </authorList>
    </citation>
    <scope>NUCLEOTIDE SEQUENCE [LARGE SCALE GENOMIC DNA]</scope>
    <source>
        <strain evidence="7">HH01</strain>
    </source>
</reference>
<evidence type="ECO:0000259" key="5">
    <source>
        <dbReference type="PROSITE" id="PS50830"/>
    </source>
</evidence>
<keyword evidence="4" id="KW-0812">Transmembrane</keyword>
<evidence type="ECO:0000256" key="4">
    <source>
        <dbReference type="SAM" id="Phobius"/>
    </source>
</evidence>
<dbReference type="PROSITE" id="PS51257">
    <property type="entry name" value="PROKAR_LIPOPROTEIN"/>
    <property type="match status" value="1"/>
</dbReference>
<dbReference type="PANTHER" id="PTHR12302">
    <property type="entry name" value="EBNA2 BINDING PROTEIN P100"/>
    <property type="match status" value="1"/>
</dbReference>
<name>M1X4V4_9NOST</name>
<dbReference type="OrthoDB" id="4376109at2"/>
<protein>
    <submittedName>
        <fullName evidence="6">Thermonuclease</fullName>
        <ecNumber evidence="6">3.1.31.1</ecNumber>
    </submittedName>
</protein>
<dbReference type="InterPro" id="IPR016071">
    <property type="entry name" value="Staphylococal_nuclease_OB-fold"/>
</dbReference>
<feature type="domain" description="TNase-like" evidence="5">
    <location>
        <begin position="35"/>
        <end position="166"/>
    </location>
</feature>
<dbReference type="Proteomes" id="UP000053051">
    <property type="component" value="Unassembled WGS sequence"/>
</dbReference>
<keyword evidence="3 6" id="KW-0378">Hydrolase</keyword>
<dbReference type="Gene3D" id="2.40.50.90">
    <property type="match status" value="1"/>
</dbReference>
<feature type="transmembrane region" description="Helical" evidence="4">
    <location>
        <begin position="6"/>
        <end position="28"/>
    </location>
</feature>
<evidence type="ECO:0000256" key="1">
    <source>
        <dbReference type="ARBA" id="ARBA00022722"/>
    </source>
</evidence>
<dbReference type="STRING" id="1165094.RINTHH_5910"/>
<organism evidence="6 7">
    <name type="scientific">Richelia intracellularis HH01</name>
    <dbReference type="NCBI Taxonomy" id="1165094"/>
    <lineage>
        <taxon>Bacteria</taxon>
        <taxon>Bacillati</taxon>
        <taxon>Cyanobacteriota</taxon>
        <taxon>Cyanophyceae</taxon>
        <taxon>Nostocales</taxon>
        <taxon>Nostocaceae</taxon>
        <taxon>Richelia</taxon>
    </lineage>
</organism>
<dbReference type="InterPro" id="IPR035437">
    <property type="entry name" value="SNase_OB-fold_sf"/>
</dbReference>
<dbReference type="AlphaFoldDB" id="M1X4V4"/>
<keyword evidence="2" id="KW-0255">Endonuclease</keyword>
<proteinExistence type="predicted"/>
<dbReference type="SUPFAM" id="SSF50199">
    <property type="entry name" value="Staphylococcal nuclease"/>
    <property type="match status" value="1"/>
</dbReference>
<dbReference type="PANTHER" id="PTHR12302:SF3">
    <property type="entry name" value="SERINE_THREONINE-PROTEIN KINASE 31"/>
    <property type="match status" value="1"/>
</dbReference>